<gene>
    <name evidence="1" type="ORF">KDI_01170</name>
</gene>
<dbReference type="EMBL" id="BIXY01000001">
    <property type="protein sequence ID" value="GCF06553.1"/>
    <property type="molecule type" value="Genomic_DNA"/>
</dbReference>
<protein>
    <submittedName>
        <fullName evidence="1">Uncharacterized protein</fullName>
    </submittedName>
</protein>
<evidence type="ECO:0000313" key="1">
    <source>
        <dbReference type="EMBL" id="GCF06553.1"/>
    </source>
</evidence>
<dbReference type="Proteomes" id="UP000322530">
    <property type="component" value="Unassembled WGS sequence"/>
</dbReference>
<sequence>MAIPLSLLYEYERTLVECYHLEVSKFLHKYVLYCYHIYHLYEGKTPAVVDGKPEGSGLFLCCVVEKVQSTFSTTQHKKGAGAHAPASRSAAGSLCMSFRTCGAQTDF</sequence>
<keyword evidence="2" id="KW-1185">Reference proteome</keyword>
<evidence type="ECO:0000313" key="2">
    <source>
        <dbReference type="Proteomes" id="UP000322530"/>
    </source>
</evidence>
<dbReference type="AlphaFoldDB" id="A0A5A5T6B0"/>
<reference evidence="1 2" key="1">
    <citation type="submission" date="2019-01" db="EMBL/GenBank/DDBJ databases">
        <title>Draft genome sequence of Dictyobacter sp. Uno17.</title>
        <authorList>
            <person name="Wang C.M."/>
            <person name="Zheng Y."/>
            <person name="Sakai Y."/>
            <person name="Abe K."/>
            <person name="Yokota A."/>
            <person name="Yabe S."/>
        </authorList>
    </citation>
    <scope>NUCLEOTIDE SEQUENCE [LARGE SCALE GENOMIC DNA]</scope>
    <source>
        <strain evidence="1 2">Uno17</strain>
    </source>
</reference>
<name>A0A5A5T6B0_9CHLR</name>
<accession>A0A5A5T6B0</accession>
<comment type="caution">
    <text evidence="1">The sequence shown here is derived from an EMBL/GenBank/DDBJ whole genome shotgun (WGS) entry which is preliminary data.</text>
</comment>
<proteinExistence type="predicted"/>
<organism evidence="1 2">
    <name type="scientific">Dictyobacter arantiisoli</name>
    <dbReference type="NCBI Taxonomy" id="2014874"/>
    <lineage>
        <taxon>Bacteria</taxon>
        <taxon>Bacillati</taxon>
        <taxon>Chloroflexota</taxon>
        <taxon>Ktedonobacteria</taxon>
        <taxon>Ktedonobacterales</taxon>
        <taxon>Dictyobacteraceae</taxon>
        <taxon>Dictyobacter</taxon>
    </lineage>
</organism>